<feature type="compositionally biased region" description="Polar residues" evidence="4">
    <location>
        <begin position="17"/>
        <end position="26"/>
    </location>
</feature>
<dbReference type="OrthoDB" id="637682at2759"/>
<comment type="similarity">
    <text evidence="1">Belongs to the mTERF family.</text>
</comment>
<sequence length="451" mass="51822">MASRMMRCPLLHHIRKSSPSTTNRPFSSSSHKQSKSLCPTPLSTETNLITLSNLFQRYGFSPDFLKTNEFLLSSNESEIEKSFQILLSLKPSQDFLVSTVTGCPRVLHREILEHWELGFKRLGICNNLTELAIRNVLETATKFGLSPDCVFRCVEFLKGLGFSGSTVARVLEAVPMVIMSNRDKILSKVEFLMGIGIPAREHDRVFHSCPQILSFGVADRLKPLLDEFEALGFGSDVIRREVLREPKILGLENGELSQCVEMLRKLKCRAVIKKNIFQDGEVRAGYRVKMRIDCLRKHGLIYRDAFAVLWKEPRAILYEIDEIEKKIEYLVREMKFDVQCLVEVPEYLGVNFEKQIVPRFRVVEHLRASDGLGDEVGLRDLVRLSRMRFYNMYVKPYPECEKIYGRYSGGGEAQKQHPTGMWKLFRPQKYPETRDDVKNVKAYVESLASLP</sequence>
<dbReference type="GO" id="GO:0006353">
    <property type="term" value="P:DNA-templated transcription termination"/>
    <property type="evidence" value="ECO:0007669"/>
    <property type="project" value="UniProtKB-KW"/>
</dbReference>
<evidence type="ECO:0000256" key="2">
    <source>
        <dbReference type="ARBA" id="ARBA00022472"/>
    </source>
</evidence>
<keyword evidence="2" id="KW-0806">Transcription termination</keyword>
<dbReference type="SMART" id="SM00733">
    <property type="entry name" value="Mterf"/>
    <property type="match status" value="7"/>
</dbReference>
<name>A0A9N7RQG0_STRHE</name>
<dbReference type="Pfam" id="PF02536">
    <property type="entry name" value="mTERF"/>
    <property type="match status" value="1"/>
</dbReference>
<evidence type="ECO:0000256" key="3">
    <source>
        <dbReference type="ARBA" id="ARBA00022946"/>
    </source>
</evidence>
<gene>
    <name evidence="5" type="ORF">SHERM_06676</name>
</gene>
<accession>A0A9N7RQG0</accession>
<dbReference type="EMBL" id="CACSLK010034002">
    <property type="protein sequence ID" value="CAA0840634.1"/>
    <property type="molecule type" value="Genomic_DNA"/>
</dbReference>
<dbReference type="GO" id="GO:0003676">
    <property type="term" value="F:nucleic acid binding"/>
    <property type="evidence" value="ECO:0007669"/>
    <property type="project" value="InterPro"/>
</dbReference>
<dbReference type="Gene3D" id="1.25.70.10">
    <property type="entry name" value="Transcription termination factor 3, mitochondrial"/>
    <property type="match status" value="2"/>
</dbReference>
<keyword evidence="2" id="KW-0805">Transcription regulation</keyword>
<reference evidence="5" key="1">
    <citation type="submission" date="2019-12" db="EMBL/GenBank/DDBJ databases">
        <authorList>
            <person name="Scholes J."/>
        </authorList>
    </citation>
    <scope>NUCLEOTIDE SEQUENCE</scope>
</reference>
<keyword evidence="2" id="KW-0804">Transcription</keyword>
<keyword evidence="3" id="KW-0809">Transit peptide</keyword>
<dbReference type="Proteomes" id="UP001153555">
    <property type="component" value="Unassembled WGS sequence"/>
</dbReference>
<evidence type="ECO:0000256" key="1">
    <source>
        <dbReference type="ARBA" id="ARBA00007692"/>
    </source>
</evidence>
<dbReference type="AlphaFoldDB" id="A0A9N7RQG0"/>
<evidence type="ECO:0000313" key="5">
    <source>
        <dbReference type="EMBL" id="CAA0840634.1"/>
    </source>
</evidence>
<feature type="region of interest" description="Disordered" evidence="4">
    <location>
        <begin position="13"/>
        <end position="39"/>
    </location>
</feature>
<dbReference type="PANTHER" id="PTHR13068:SF23">
    <property type="entry name" value="TRANSCRIPTION TERMINATION FACTOR MTERF15, MITOCHONDRIAL"/>
    <property type="match status" value="1"/>
</dbReference>
<evidence type="ECO:0000256" key="4">
    <source>
        <dbReference type="SAM" id="MobiDB-lite"/>
    </source>
</evidence>
<organism evidence="5 6">
    <name type="scientific">Striga hermonthica</name>
    <name type="common">Purple witchweed</name>
    <name type="synonym">Buchnera hermonthica</name>
    <dbReference type="NCBI Taxonomy" id="68872"/>
    <lineage>
        <taxon>Eukaryota</taxon>
        <taxon>Viridiplantae</taxon>
        <taxon>Streptophyta</taxon>
        <taxon>Embryophyta</taxon>
        <taxon>Tracheophyta</taxon>
        <taxon>Spermatophyta</taxon>
        <taxon>Magnoliopsida</taxon>
        <taxon>eudicotyledons</taxon>
        <taxon>Gunneridae</taxon>
        <taxon>Pentapetalae</taxon>
        <taxon>asterids</taxon>
        <taxon>lamiids</taxon>
        <taxon>Lamiales</taxon>
        <taxon>Orobanchaceae</taxon>
        <taxon>Buchnereae</taxon>
        <taxon>Striga</taxon>
    </lineage>
</organism>
<keyword evidence="6" id="KW-1185">Reference proteome</keyword>
<dbReference type="InterPro" id="IPR003690">
    <property type="entry name" value="MTERF"/>
</dbReference>
<dbReference type="PANTHER" id="PTHR13068">
    <property type="entry name" value="CGI-12 PROTEIN-RELATED"/>
    <property type="match status" value="1"/>
</dbReference>
<evidence type="ECO:0000313" key="6">
    <source>
        <dbReference type="Proteomes" id="UP001153555"/>
    </source>
</evidence>
<protein>
    <submittedName>
        <fullName evidence="5">Mitochondrial transcription termination factor family protein</fullName>
    </submittedName>
</protein>
<comment type="caution">
    <text evidence="5">The sequence shown here is derived from an EMBL/GenBank/DDBJ whole genome shotgun (WGS) entry which is preliminary data.</text>
</comment>
<proteinExistence type="inferred from homology"/>
<dbReference type="InterPro" id="IPR038538">
    <property type="entry name" value="MTERF_sf"/>
</dbReference>